<dbReference type="GO" id="GO:0008168">
    <property type="term" value="F:methyltransferase activity"/>
    <property type="evidence" value="ECO:0007669"/>
    <property type="project" value="InterPro"/>
</dbReference>
<dbReference type="STRING" id="576137.A0A1L7X0W8"/>
<feature type="domain" description="Ribosomal RNA methyltransferase FtsJ" evidence="1">
    <location>
        <begin position="97"/>
        <end position="284"/>
    </location>
</feature>
<proteinExistence type="predicted"/>
<dbReference type="Proteomes" id="UP000184330">
    <property type="component" value="Unassembled WGS sequence"/>
</dbReference>
<dbReference type="InterPro" id="IPR002877">
    <property type="entry name" value="RNA_MeTrfase_FtsJ_dom"/>
</dbReference>
<dbReference type="AlphaFoldDB" id="A0A1L7X0W8"/>
<evidence type="ECO:0000259" key="1">
    <source>
        <dbReference type="Pfam" id="PF01728"/>
    </source>
</evidence>
<evidence type="ECO:0000313" key="2">
    <source>
        <dbReference type="EMBL" id="CZR58663.1"/>
    </source>
</evidence>
<dbReference type="OrthoDB" id="417125at2759"/>
<dbReference type="SUPFAM" id="SSF53335">
    <property type="entry name" value="S-adenosyl-L-methionine-dependent methyltransferases"/>
    <property type="match status" value="1"/>
</dbReference>
<organism evidence="2 3">
    <name type="scientific">Phialocephala subalpina</name>
    <dbReference type="NCBI Taxonomy" id="576137"/>
    <lineage>
        <taxon>Eukaryota</taxon>
        <taxon>Fungi</taxon>
        <taxon>Dikarya</taxon>
        <taxon>Ascomycota</taxon>
        <taxon>Pezizomycotina</taxon>
        <taxon>Leotiomycetes</taxon>
        <taxon>Helotiales</taxon>
        <taxon>Mollisiaceae</taxon>
        <taxon>Phialocephala</taxon>
        <taxon>Phialocephala fortinii species complex</taxon>
    </lineage>
</organism>
<dbReference type="GO" id="GO:0032259">
    <property type="term" value="P:methylation"/>
    <property type="evidence" value="ECO:0007669"/>
    <property type="project" value="InterPro"/>
</dbReference>
<dbReference type="InterPro" id="IPR029063">
    <property type="entry name" value="SAM-dependent_MTases_sf"/>
</dbReference>
<name>A0A1L7X0W8_9HELO</name>
<evidence type="ECO:0000313" key="3">
    <source>
        <dbReference type="Proteomes" id="UP000184330"/>
    </source>
</evidence>
<dbReference type="EMBL" id="FJOG01000012">
    <property type="protein sequence ID" value="CZR58663.1"/>
    <property type="molecule type" value="Genomic_DNA"/>
</dbReference>
<protein>
    <recommendedName>
        <fullName evidence="1">Ribosomal RNA methyltransferase FtsJ domain-containing protein</fullName>
    </recommendedName>
</protein>
<keyword evidence="3" id="KW-1185">Reference proteome</keyword>
<gene>
    <name evidence="2" type="ORF">PAC_08555</name>
</gene>
<sequence length="379" mass="42941">MDATESEAAGTHPSTVTNEALLNMPNVHRLILGYIATRSPEYCQLRDLRQQGWENPAGDDFFKHQRQQADNPTQTRARKFYKMTIDIGRTLDNRTNAFDVLQTSKEPLALDMGMAPGGFSTTILGKYPEARVRAITLPDTDGGHAIQLRHKNLKLELRDINTLAGDLGLNTIPETRHEARSLTTEKLFAREAYDVAICGGQITRNQQREQWREQRESRRLQLAQLVIAMEHLKNTGTLIAVLHKPESLDTAEILHIFSSFSDIMLFKPDKAHARRSSFYMVAKNVQPHSLAAVEAVETWKEEWRVATLGSDDEYAISTHRTVEETQRMLEQYGEELVALGRPIWAIQARALKEAPFIRSTGLGRRYVSRVPERGEVDAL</sequence>
<dbReference type="Gene3D" id="3.40.50.150">
    <property type="entry name" value="Vaccinia Virus protein VP39"/>
    <property type="match status" value="1"/>
</dbReference>
<reference evidence="2 3" key="1">
    <citation type="submission" date="2016-03" db="EMBL/GenBank/DDBJ databases">
        <authorList>
            <person name="Ploux O."/>
        </authorList>
    </citation>
    <scope>NUCLEOTIDE SEQUENCE [LARGE SCALE GENOMIC DNA]</scope>
    <source>
        <strain evidence="2 3">UAMH 11012</strain>
    </source>
</reference>
<dbReference type="Pfam" id="PF01728">
    <property type="entry name" value="FtsJ"/>
    <property type="match status" value="1"/>
</dbReference>
<accession>A0A1L7X0W8</accession>